<feature type="compositionally biased region" description="Low complexity" evidence="6">
    <location>
        <begin position="130"/>
        <end position="149"/>
    </location>
</feature>
<dbReference type="GO" id="GO:0005680">
    <property type="term" value="C:anaphase-promoting complex"/>
    <property type="evidence" value="ECO:0007669"/>
    <property type="project" value="InterPro"/>
</dbReference>
<dbReference type="InterPro" id="IPR015943">
    <property type="entry name" value="WD40/YVTN_repeat-like_dom_sf"/>
</dbReference>
<keyword evidence="2" id="KW-0132">Cell division</keyword>
<dbReference type="GO" id="GO:0031145">
    <property type="term" value="P:anaphase-promoting complex-dependent catabolic process"/>
    <property type="evidence" value="ECO:0007669"/>
    <property type="project" value="InterPro"/>
</dbReference>
<dbReference type="PANTHER" id="PTHR13260">
    <property type="entry name" value="ANAPHASE PROMOTING COMPLEX SUBUNIT 4 APC4"/>
    <property type="match status" value="1"/>
</dbReference>
<dbReference type="HOGENOM" id="CLU_011501_0_0_1"/>
<dbReference type="Proteomes" id="UP000053029">
    <property type="component" value="Unassembled WGS sequence"/>
</dbReference>
<evidence type="ECO:0000259" key="7">
    <source>
        <dbReference type="Pfam" id="PF12894"/>
    </source>
</evidence>
<dbReference type="InterPro" id="IPR024789">
    <property type="entry name" value="APC4"/>
</dbReference>
<evidence type="ECO:0000256" key="6">
    <source>
        <dbReference type="SAM" id="MobiDB-lite"/>
    </source>
</evidence>
<dbReference type="OrthoDB" id="2110451at2759"/>
<evidence type="ECO:0000313" key="10">
    <source>
        <dbReference type="Proteomes" id="UP000053029"/>
    </source>
</evidence>
<dbReference type="InterPro" id="IPR036322">
    <property type="entry name" value="WD40_repeat_dom_sf"/>
</dbReference>
<evidence type="ECO:0000256" key="1">
    <source>
        <dbReference type="ARBA" id="ARBA00016067"/>
    </source>
</evidence>
<dbReference type="VEuPathDB" id="FungiDB:Z517_00394"/>
<sequence length="825" mass="91155">MHQISKRMFTDPFVPPLFAYCPTLDLVATVTAKGSVDVWRLNGQRVFGFNFPRDEEEEKDVDMVGHAAAEKGIGGNVRALAWRRDGQILAIGCTDGSFTLINTLTGKIAHRIPSPVQEAVSSVSSPRPIQTQARTRSSRVSSVATSQTTPSRPNVTTISWTTHFVDPSPTTVRSRLDAPHSSVSLDQILGLRADVDRLLQLKADLPREISSIDVEASLPRLATLPPTGVGADDDVFSSRSSVDVVFHGGGNNGSTGSGGVDAMLAGLSDEDGGCMVQLRVFDSFDIGTIDLKGILPPAHATGRASRVLKMEGHPFLSTVFLVIEQTPKEGAASSLHLLSLDLSFIPQTGRNLPLVARKVSQLGYLLRYISQVRTQLVAELKAAFDLPGRFLRNINESLAEGDENADFVFAVHHLAVTGICDPILREWLVDQVGDRGLKRWENAVGDCLEVVRRMTSECLLPAVERSLAVLSRLDGLARFGPTSSKLGLDEKNVKRVTETFDALGILGEDLLLDVITETREFTTFIRWLKWERDVEALDEDSDKTEELRELWTGEGELRLVLDYVGGAMNESRLKKYLLDETKEQQTTLPTSFDDDSDLGFYAEFTKRRTSGNRDKRMPTLGELVDRLQRQCEVVFERIAETFRKSILTSYLQELPSECVGGNMDVRVIPSDSDPNLYRLFMISTDRREKALLQYVVVELRQGAGKGVKNTMQSKSIAIPEVQEVLDAKFVDDEALLVLARTASDVNLFWKDITIDGEGPWDVRHVFQRGRIDGVMKPVRLDVNGRVGRRVVTVLDESGMGLVVLDLDADDSAPDATDEEDELMTE</sequence>
<keyword evidence="5" id="KW-0131">Cell cycle</keyword>
<dbReference type="Pfam" id="PF12894">
    <property type="entry name" value="ANAPC4_WD40"/>
    <property type="match status" value="1"/>
</dbReference>
<protein>
    <recommendedName>
        <fullName evidence="1">Anaphase-promoting complex subunit 4</fullName>
    </recommendedName>
</protein>
<dbReference type="GO" id="GO:0051301">
    <property type="term" value="P:cell division"/>
    <property type="evidence" value="ECO:0007669"/>
    <property type="project" value="UniProtKB-KW"/>
</dbReference>
<dbReference type="GO" id="GO:0034399">
    <property type="term" value="C:nuclear periphery"/>
    <property type="evidence" value="ECO:0007669"/>
    <property type="project" value="TreeGrafter"/>
</dbReference>
<dbReference type="Pfam" id="PF12896">
    <property type="entry name" value="ANAPC4"/>
    <property type="match status" value="1"/>
</dbReference>
<evidence type="ECO:0000313" key="9">
    <source>
        <dbReference type="EMBL" id="KIW85006.1"/>
    </source>
</evidence>
<dbReference type="GO" id="GO:0070979">
    <property type="term" value="P:protein K11-linked ubiquitination"/>
    <property type="evidence" value="ECO:0007669"/>
    <property type="project" value="TreeGrafter"/>
</dbReference>
<feature type="compositionally biased region" description="Polar residues" evidence="6">
    <location>
        <begin position="120"/>
        <end position="129"/>
    </location>
</feature>
<keyword evidence="4" id="KW-0833">Ubl conjugation pathway</keyword>
<name>A0A0D2E4P7_9EURO</name>
<dbReference type="GeneID" id="25299884"/>
<feature type="region of interest" description="Disordered" evidence="6">
    <location>
        <begin position="120"/>
        <end position="155"/>
    </location>
</feature>
<dbReference type="AlphaFoldDB" id="A0A0D2E4P7"/>
<proteinExistence type="predicted"/>
<dbReference type="Gene3D" id="2.130.10.10">
    <property type="entry name" value="YVTN repeat-like/Quinoprotein amine dehydrogenase"/>
    <property type="match status" value="1"/>
</dbReference>
<evidence type="ECO:0000256" key="3">
    <source>
        <dbReference type="ARBA" id="ARBA00022776"/>
    </source>
</evidence>
<reference evidence="9 10" key="1">
    <citation type="submission" date="2015-01" db="EMBL/GenBank/DDBJ databases">
        <title>The Genome Sequence of Fonsecaea pedrosoi CBS 271.37.</title>
        <authorList>
            <consortium name="The Broad Institute Genomics Platform"/>
            <person name="Cuomo C."/>
            <person name="de Hoog S."/>
            <person name="Gorbushina A."/>
            <person name="Stielow B."/>
            <person name="Teixiera M."/>
            <person name="Abouelleil A."/>
            <person name="Chapman S.B."/>
            <person name="Priest M."/>
            <person name="Young S.K."/>
            <person name="Wortman J."/>
            <person name="Nusbaum C."/>
            <person name="Birren B."/>
        </authorList>
    </citation>
    <scope>NUCLEOTIDE SEQUENCE [LARGE SCALE GENOMIC DNA]</scope>
    <source>
        <strain evidence="9 10">CBS 271.37</strain>
    </source>
</reference>
<evidence type="ECO:0000259" key="8">
    <source>
        <dbReference type="Pfam" id="PF12896"/>
    </source>
</evidence>
<dbReference type="EMBL" id="KN846969">
    <property type="protein sequence ID" value="KIW85006.1"/>
    <property type="molecule type" value="Genomic_DNA"/>
</dbReference>
<organism evidence="9 10">
    <name type="scientific">Fonsecaea pedrosoi CBS 271.37</name>
    <dbReference type="NCBI Taxonomy" id="1442368"/>
    <lineage>
        <taxon>Eukaryota</taxon>
        <taxon>Fungi</taxon>
        <taxon>Dikarya</taxon>
        <taxon>Ascomycota</taxon>
        <taxon>Pezizomycotina</taxon>
        <taxon>Eurotiomycetes</taxon>
        <taxon>Chaetothyriomycetidae</taxon>
        <taxon>Chaetothyriales</taxon>
        <taxon>Herpotrichiellaceae</taxon>
        <taxon>Fonsecaea</taxon>
    </lineage>
</organism>
<evidence type="ECO:0000256" key="2">
    <source>
        <dbReference type="ARBA" id="ARBA00022618"/>
    </source>
</evidence>
<feature type="domain" description="Anaphase-promoting complex subunit 4 long" evidence="8">
    <location>
        <begin position="336"/>
        <end position="530"/>
    </location>
</feature>
<evidence type="ECO:0000256" key="5">
    <source>
        <dbReference type="ARBA" id="ARBA00023306"/>
    </source>
</evidence>
<accession>A0A0D2E4P7</accession>
<dbReference type="InterPro" id="IPR024977">
    <property type="entry name" value="Apc4-like_WD40_dom"/>
</dbReference>
<dbReference type="PANTHER" id="PTHR13260:SF0">
    <property type="entry name" value="ANAPHASE-PROMOTING COMPLEX SUBUNIT 4"/>
    <property type="match status" value="1"/>
</dbReference>
<gene>
    <name evidence="9" type="ORF">Z517_00394</name>
</gene>
<dbReference type="InterPro" id="IPR024790">
    <property type="entry name" value="APC4_long_dom"/>
</dbReference>
<dbReference type="RefSeq" id="XP_013288814.1">
    <property type="nucleotide sequence ID" value="XM_013433360.1"/>
</dbReference>
<dbReference type="STRING" id="1442368.A0A0D2E4P7"/>
<keyword evidence="10" id="KW-1185">Reference proteome</keyword>
<evidence type="ECO:0000256" key="4">
    <source>
        <dbReference type="ARBA" id="ARBA00022786"/>
    </source>
</evidence>
<feature type="domain" description="Anaphase-promoting complex subunit 4-like WD40" evidence="7">
    <location>
        <begin position="19"/>
        <end position="116"/>
    </location>
</feature>
<dbReference type="SUPFAM" id="SSF50978">
    <property type="entry name" value="WD40 repeat-like"/>
    <property type="match status" value="1"/>
</dbReference>
<keyword evidence="3" id="KW-0498">Mitosis</keyword>